<feature type="compositionally biased region" description="Basic and acidic residues" evidence="1">
    <location>
        <begin position="1"/>
        <end position="17"/>
    </location>
</feature>
<protein>
    <submittedName>
        <fullName evidence="2">Uncharacterized protein</fullName>
    </submittedName>
</protein>
<dbReference type="Proteomes" id="UP000237105">
    <property type="component" value="Unassembled WGS sequence"/>
</dbReference>
<comment type="caution">
    <text evidence="2">The sequence shown here is derived from an EMBL/GenBank/DDBJ whole genome shotgun (WGS) entry which is preliminary data.</text>
</comment>
<keyword evidence="3" id="KW-1185">Reference proteome</keyword>
<feature type="region of interest" description="Disordered" evidence="1">
    <location>
        <begin position="1"/>
        <end position="27"/>
    </location>
</feature>
<dbReference type="EMBL" id="JXTB01000814">
    <property type="protein sequence ID" value="PON32479.1"/>
    <property type="molecule type" value="Genomic_DNA"/>
</dbReference>
<evidence type="ECO:0000313" key="3">
    <source>
        <dbReference type="Proteomes" id="UP000237105"/>
    </source>
</evidence>
<accession>A0A2P5A7I8</accession>
<dbReference type="AlphaFoldDB" id="A0A2P5A7I8"/>
<proteinExistence type="predicted"/>
<sequence length="111" mass="13274">GRNNSRRDNCLYKLKKEKEKRRRQKQTQHNLFTKITHIEVNSSHWNSRGDLVCDSSGRDLASLRCRDRLRPIRFLNVQSRGRIWLFQKMRSPPLPSNSRILTHRYTSKDPS</sequence>
<evidence type="ECO:0000313" key="2">
    <source>
        <dbReference type="EMBL" id="PON32479.1"/>
    </source>
</evidence>
<feature type="non-terminal residue" evidence="2">
    <location>
        <position position="1"/>
    </location>
</feature>
<name>A0A2P5A7I8_PARAD</name>
<gene>
    <name evidence="2" type="ORF">PanWU01x14_360990</name>
</gene>
<evidence type="ECO:0000256" key="1">
    <source>
        <dbReference type="SAM" id="MobiDB-lite"/>
    </source>
</evidence>
<organism evidence="2 3">
    <name type="scientific">Parasponia andersonii</name>
    <name type="common">Sponia andersonii</name>
    <dbReference type="NCBI Taxonomy" id="3476"/>
    <lineage>
        <taxon>Eukaryota</taxon>
        <taxon>Viridiplantae</taxon>
        <taxon>Streptophyta</taxon>
        <taxon>Embryophyta</taxon>
        <taxon>Tracheophyta</taxon>
        <taxon>Spermatophyta</taxon>
        <taxon>Magnoliopsida</taxon>
        <taxon>eudicotyledons</taxon>
        <taxon>Gunneridae</taxon>
        <taxon>Pentapetalae</taxon>
        <taxon>rosids</taxon>
        <taxon>fabids</taxon>
        <taxon>Rosales</taxon>
        <taxon>Cannabaceae</taxon>
        <taxon>Parasponia</taxon>
    </lineage>
</organism>
<reference evidence="3" key="1">
    <citation type="submission" date="2016-06" db="EMBL/GenBank/DDBJ databases">
        <title>Parallel loss of symbiosis genes in relatives of nitrogen-fixing non-legume Parasponia.</title>
        <authorList>
            <person name="Van Velzen R."/>
            <person name="Holmer R."/>
            <person name="Bu F."/>
            <person name="Rutten L."/>
            <person name="Van Zeijl A."/>
            <person name="Liu W."/>
            <person name="Santuari L."/>
            <person name="Cao Q."/>
            <person name="Sharma T."/>
            <person name="Shen D."/>
            <person name="Roswanjaya Y."/>
            <person name="Wardhani T."/>
            <person name="Kalhor M.S."/>
            <person name="Jansen J."/>
            <person name="Van den Hoogen J."/>
            <person name="Gungor B."/>
            <person name="Hartog M."/>
            <person name="Hontelez J."/>
            <person name="Verver J."/>
            <person name="Yang W.-C."/>
            <person name="Schijlen E."/>
            <person name="Repin R."/>
            <person name="Schilthuizen M."/>
            <person name="Schranz E."/>
            <person name="Heidstra R."/>
            <person name="Miyata K."/>
            <person name="Fedorova E."/>
            <person name="Kohlen W."/>
            <person name="Bisseling T."/>
            <person name="Smit S."/>
            <person name="Geurts R."/>
        </authorList>
    </citation>
    <scope>NUCLEOTIDE SEQUENCE [LARGE SCALE GENOMIC DNA]</scope>
    <source>
        <strain evidence="3">cv. WU1-14</strain>
    </source>
</reference>